<dbReference type="AlphaFoldDB" id="A0AA39MWU7"/>
<dbReference type="GeneID" id="85363181"/>
<sequence>MPESITLSSGSNHKESDDPLNGLRSKKRELTLQADNSLHNSRRIHVKTDAYSCMEIKDMLESLNCDIMQLAALISDKLKFNHAYAKTLEGLANLHDAAENMQIFLGRRVAELLMGRFTKEMQGIVIQTVIQAVLAKTCRWLIQRWSVSHKGHKFFASSYKKFREINSLETVAQWRAATRGIAKYGPQFNATREYALQRLIDNLLDVLRIAGWQTSAPKEGIERLFGDRIRELVALTIGVDRAIMEGAMTQDLDLFMPKHDSTYDPNMMVNINQGPNAVVSDGEVAVSVNIGLKLNERLRDEGKSKESKVTNSEAKVLLKAKVVLNKALGI</sequence>
<keyword evidence="3" id="KW-1185">Reference proteome</keyword>
<dbReference type="RefSeq" id="XP_060326684.1">
    <property type="nucleotide sequence ID" value="XM_060479633.1"/>
</dbReference>
<name>A0AA39MWU7_ARMTA</name>
<organism evidence="2 3">
    <name type="scientific">Armillaria tabescens</name>
    <name type="common">Ringless honey mushroom</name>
    <name type="synonym">Agaricus tabescens</name>
    <dbReference type="NCBI Taxonomy" id="1929756"/>
    <lineage>
        <taxon>Eukaryota</taxon>
        <taxon>Fungi</taxon>
        <taxon>Dikarya</taxon>
        <taxon>Basidiomycota</taxon>
        <taxon>Agaricomycotina</taxon>
        <taxon>Agaricomycetes</taxon>
        <taxon>Agaricomycetidae</taxon>
        <taxon>Agaricales</taxon>
        <taxon>Marasmiineae</taxon>
        <taxon>Physalacriaceae</taxon>
        <taxon>Desarmillaria</taxon>
    </lineage>
</organism>
<dbReference type="EMBL" id="JAUEPS010000040">
    <property type="protein sequence ID" value="KAK0448969.1"/>
    <property type="molecule type" value="Genomic_DNA"/>
</dbReference>
<comment type="caution">
    <text evidence="2">The sequence shown here is derived from an EMBL/GenBank/DDBJ whole genome shotgun (WGS) entry which is preliminary data.</text>
</comment>
<gene>
    <name evidence="2" type="ORF">EV420DRAFT_1711319</name>
</gene>
<proteinExistence type="predicted"/>
<evidence type="ECO:0000313" key="3">
    <source>
        <dbReference type="Proteomes" id="UP001175211"/>
    </source>
</evidence>
<reference evidence="2" key="1">
    <citation type="submission" date="2023-06" db="EMBL/GenBank/DDBJ databases">
        <authorList>
            <consortium name="Lawrence Berkeley National Laboratory"/>
            <person name="Ahrendt S."/>
            <person name="Sahu N."/>
            <person name="Indic B."/>
            <person name="Wong-Bajracharya J."/>
            <person name="Merenyi Z."/>
            <person name="Ke H.-M."/>
            <person name="Monk M."/>
            <person name="Kocsube S."/>
            <person name="Drula E."/>
            <person name="Lipzen A."/>
            <person name="Balint B."/>
            <person name="Henrissat B."/>
            <person name="Andreopoulos B."/>
            <person name="Martin F.M."/>
            <person name="Harder C.B."/>
            <person name="Rigling D."/>
            <person name="Ford K.L."/>
            <person name="Foster G.D."/>
            <person name="Pangilinan J."/>
            <person name="Papanicolaou A."/>
            <person name="Barry K."/>
            <person name="LaButti K."/>
            <person name="Viragh M."/>
            <person name="Koriabine M."/>
            <person name="Yan M."/>
            <person name="Riley R."/>
            <person name="Champramary S."/>
            <person name="Plett K.L."/>
            <person name="Tsai I.J."/>
            <person name="Slot J."/>
            <person name="Sipos G."/>
            <person name="Plett J."/>
            <person name="Nagy L.G."/>
            <person name="Grigoriev I.V."/>
        </authorList>
    </citation>
    <scope>NUCLEOTIDE SEQUENCE</scope>
    <source>
        <strain evidence="2">CCBAS 213</strain>
    </source>
</reference>
<dbReference type="Proteomes" id="UP001175211">
    <property type="component" value="Unassembled WGS sequence"/>
</dbReference>
<feature type="compositionally biased region" description="Polar residues" evidence="1">
    <location>
        <begin position="1"/>
        <end position="11"/>
    </location>
</feature>
<evidence type="ECO:0000313" key="2">
    <source>
        <dbReference type="EMBL" id="KAK0448969.1"/>
    </source>
</evidence>
<feature type="region of interest" description="Disordered" evidence="1">
    <location>
        <begin position="1"/>
        <end position="24"/>
    </location>
</feature>
<protein>
    <submittedName>
        <fullName evidence="2">Uncharacterized protein</fullName>
    </submittedName>
</protein>
<evidence type="ECO:0000256" key="1">
    <source>
        <dbReference type="SAM" id="MobiDB-lite"/>
    </source>
</evidence>
<accession>A0AA39MWU7</accession>